<dbReference type="Gene3D" id="1.10.150.130">
    <property type="match status" value="1"/>
</dbReference>
<evidence type="ECO:0000256" key="7">
    <source>
        <dbReference type="ARBA" id="ARBA00023125"/>
    </source>
</evidence>
<dbReference type="NCBIfam" id="NF001399">
    <property type="entry name" value="PRK00283.1"/>
    <property type="match status" value="1"/>
</dbReference>
<keyword evidence="3" id="KW-0963">Cytoplasm</keyword>
<keyword evidence="6" id="KW-0229">DNA integration</keyword>
<feature type="domain" description="Core-binding (CB)" evidence="11">
    <location>
        <begin position="3"/>
        <end position="88"/>
    </location>
</feature>
<evidence type="ECO:0000259" key="11">
    <source>
        <dbReference type="PROSITE" id="PS51900"/>
    </source>
</evidence>
<dbReference type="GO" id="GO:0005737">
    <property type="term" value="C:cytoplasm"/>
    <property type="evidence" value="ECO:0007669"/>
    <property type="project" value="UniProtKB-SubCell"/>
</dbReference>
<protein>
    <recommendedName>
        <fullName evidence="13">Tyrosine recombinase XerD</fullName>
    </recommendedName>
</protein>
<evidence type="ECO:0000256" key="5">
    <source>
        <dbReference type="ARBA" id="ARBA00022829"/>
    </source>
</evidence>
<dbReference type="EMBL" id="BARW01006403">
    <property type="protein sequence ID" value="GAI75326.1"/>
    <property type="molecule type" value="Genomic_DNA"/>
</dbReference>
<evidence type="ECO:0008006" key="13">
    <source>
        <dbReference type="Google" id="ProtNLM"/>
    </source>
</evidence>
<dbReference type="InterPro" id="IPR011931">
    <property type="entry name" value="Recomb_XerC"/>
</dbReference>
<dbReference type="Pfam" id="PF00589">
    <property type="entry name" value="Phage_integrase"/>
    <property type="match status" value="1"/>
</dbReference>
<evidence type="ECO:0000256" key="6">
    <source>
        <dbReference type="ARBA" id="ARBA00022908"/>
    </source>
</evidence>
<dbReference type="CDD" id="cd00798">
    <property type="entry name" value="INT_XerDC_C"/>
    <property type="match status" value="1"/>
</dbReference>
<dbReference type="PANTHER" id="PTHR30349:SF77">
    <property type="entry name" value="TYROSINE RECOMBINASE XERC"/>
    <property type="match status" value="1"/>
</dbReference>
<organism evidence="12">
    <name type="scientific">marine sediment metagenome</name>
    <dbReference type="NCBI Taxonomy" id="412755"/>
    <lineage>
        <taxon>unclassified sequences</taxon>
        <taxon>metagenomes</taxon>
        <taxon>ecological metagenomes</taxon>
    </lineage>
</organism>
<comment type="caution">
    <text evidence="12">The sequence shown here is derived from an EMBL/GenBank/DDBJ whole genome shotgun (WGS) entry which is preliminary data.</text>
</comment>
<comment type="similarity">
    <text evidence="2">Belongs to the 'phage' integrase family. XerC subfamily.</text>
</comment>
<dbReference type="InterPro" id="IPR004107">
    <property type="entry name" value="Integrase_SAM-like_N"/>
</dbReference>
<keyword evidence="9" id="KW-0131">Cell cycle</keyword>
<evidence type="ECO:0000259" key="10">
    <source>
        <dbReference type="PROSITE" id="PS51898"/>
    </source>
</evidence>
<dbReference type="InterPro" id="IPR044068">
    <property type="entry name" value="CB"/>
</dbReference>
<sequence>MADKMIKKIGQFLAFLKHEKNASPHTIASYKRDLLQLAAYLEERKVVLRGIDNVILRGFLAKLQENQNKKSTVARKLAAIRSFFQFCIKKKWLEDNPAKVVATPKQEKHVPSFLSEVEMAQFLDLPQTTQPLDLRDKAALELLYATGMRVSELAGLDLDDLNFSERLVRVRGKGKKERLIPFGKKARDSLAFYIRSRPKINKGKIEAEALFLNYRGERLSSRSVERIVDKYICFTAVQRKISPHSLRHSFASHLLSRGADLRVIQELLGHESLATTQKYTHLNLRQLLEVYKKSHPRS</sequence>
<evidence type="ECO:0000256" key="9">
    <source>
        <dbReference type="ARBA" id="ARBA00023306"/>
    </source>
</evidence>
<evidence type="ECO:0000256" key="4">
    <source>
        <dbReference type="ARBA" id="ARBA00022618"/>
    </source>
</evidence>
<evidence type="ECO:0000256" key="8">
    <source>
        <dbReference type="ARBA" id="ARBA00023172"/>
    </source>
</evidence>
<dbReference type="AlphaFoldDB" id="X1S891"/>
<dbReference type="GO" id="GO:0003677">
    <property type="term" value="F:DNA binding"/>
    <property type="evidence" value="ECO:0007669"/>
    <property type="project" value="UniProtKB-KW"/>
</dbReference>
<dbReference type="InterPro" id="IPR023009">
    <property type="entry name" value="Tyrosine_recombinase_XerC/XerD"/>
</dbReference>
<gene>
    <name evidence="12" type="ORF">S12H4_13447</name>
</gene>
<dbReference type="PANTHER" id="PTHR30349">
    <property type="entry name" value="PHAGE INTEGRASE-RELATED"/>
    <property type="match status" value="1"/>
</dbReference>
<proteinExistence type="inferred from homology"/>
<dbReference type="HAMAP" id="MF_01808">
    <property type="entry name" value="Recomb_XerC_XerD"/>
    <property type="match status" value="1"/>
</dbReference>
<accession>X1S891</accession>
<evidence type="ECO:0000256" key="2">
    <source>
        <dbReference type="ARBA" id="ARBA00006657"/>
    </source>
</evidence>
<dbReference type="Pfam" id="PF02899">
    <property type="entry name" value="Phage_int_SAM_1"/>
    <property type="match status" value="1"/>
</dbReference>
<keyword evidence="8" id="KW-0233">DNA recombination</keyword>
<dbReference type="NCBIfam" id="NF040815">
    <property type="entry name" value="recomb_XerA_Arch"/>
    <property type="match status" value="1"/>
</dbReference>
<keyword evidence="5" id="KW-0159">Chromosome partition</keyword>
<dbReference type="InterPro" id="IPR002104">
    <property type="entry name" value="Integrase_catalytic"/>
</dbReference>
<evidence type="ECO:0000256" key="1">
    <source>
        <dbReference type="ARBA" id="ARBA00004496"/>
    </source>
</evidence>
<dbReference type="GO" id="GO:0006310">
    <property type="term" value="P:DNA recombination"/>
    <property type="evidence" value="ECO:0007669"/>
    <property type="project" value="UniProtKB-KW"/>
</dbReference>
<dbReference type="Gene3D" id="1.10.443.10">
    <property type="entry name" value="Intergrase catalytic core"/>
    <property type="match status" value="1"/>
</dbReference>
<dbReference type="PROSITE" id="PS51898">
    <property type="entry name" value="TYR_RECOMBINASE"/>
    <property type="match status" value="1"/>
</dbReference>
<dbReference type="PROSITE" id="PS51900">
    <property type="entry name" value="CB"/>
    <property type="match status" value="1"/>
</dbReference>
<comment type="subcellular location">
    <subcellularLocation>
        <location evidence="1">Cytoplasm</location>
    </subcellularLocation>
</comment>
<reference evidence="12" key="1">
    <citation type="journal article" date="2014" name="Front. Microbiol.">
        <title>High frequency of phylogenetically diverse reductive dehalogenase-homologous genes in deep subseafloor sedimentary metagenomes.</title>
        <authorList>
            <person name="Kawai M."/>
            <person name="Futagami T."/>
            <person name="Toyoda A."/>
            <person name="Takaki Y."/>
            <person name="Nishi S."/>
            <person name="Hori S."/>
            <person name="Arai W."/>
            <person name="Tsubouchi T."/>
            <person name="Morono Y."/>
            <person name="Uchiyama I."/>
            <person name="Ito T."/>
            <person name="Fujiyama A."/>
            <person name="Inagaki F."/>
            <person name="Takami H."/>
        </authorList>
    </citation>
    <scope>NUCLEOTIDE SEQUENCE</scope>
    <source>
        <strain evidence="12">Expedition CK06-06</strain>
    </source>
</reference>
<evidence type="ECO:0000313" key="12">
    <source>
        <dbReference type="EMBL" id="GAI75326.1"/>
    </source>
</evidence>
<feature type="domain" description="Tyr recombinase" evidence="10">
    <location>
        <begin position="109"/>
        <end position="292"/>
    </location>
</feature>
<dbReference type="GO" id="GO:0015074">
    <property type="term" value="P:DNA integration"/>
    <property type="evidence" value="ECO:0007669"/>
    <property type="project" value="UniProtKB-KW"/>
</dbReference>
<dbReference type="GO" id="GO:0051301">
    <property type="term" value="P:cell division"/>
    <property type="evidence" value="ECO:0007669"/>
    <property type="project" value="UniProtKB-KW"/>
</dbReference>
<dbReference type="InterPro" id="IPR011010">
    <property type="entry name" value="DNA_brk_join_enz"/>
</dbReference>
<dbReference type="InterPro" id="IPR010998">
    <property type="entry name" value="Integrase_recombinase_N"/>
</dbReference>
<dbReference type="GO" id="GO:0007059">
    <property type="term" value="P:chromosome segregation"/>
    <property type="evidence" value="ECO:0007669"/>
    <property type="project" value="UniProtKB-KW"/>
</dbReference>
<name>X1S891_9ZZZZ</name>
<dbReference type="InterPro" id="IPR050090">
    <property type="entry name" value="Tyrosine_recombinase_XerCD"/>
</dbReference>
<keyword evidence="4" id="KW-0132">Cell division</keyword>
<dbReference type="SUPFAM" id="SSF56349">
    <property type="entry name" value="DNA breaking-rejoining enzymes"/>
    <property type="match status" value="1"/>
</dbReference>
<evidence type="ECO:0000256" key="3">
    <source>
        <dbReference type="ARBA" id="ARBA00022490"/>
    </source>
</evidence>
<dbReference type="NCBIfam" id="TIGR02224">
    <property type="entry name" value="recomb_XerC"/>
    <property type="match status" value="1"/>
</dbReference>
<dbReference type="InterPro" id="IPR013762">
    <property type="entry name" value="Integrase-like_cat_sf"/>
</dbReference>
<keyword evidence="7" id="KW-0238">DNA-binding</keyword>